<dbReference type="GeneID" id="24423194"/>
<dbReference type="Proteomes" id="UP000002899">
    <property type="component" value="Chromosome I"/>
</dbReference>
<dbReference type="OMA" id="EITHIFW"/>
<protein>
    <submittedName>
        <fullName evidence="1">Transcription factor with AP2 domain(S) (ApiAP2)</fullName>
    </submittedName>
</protein>
<reference evidence="1 2" key="1">
    <citation type="journal article" date="2012" name="Nucleic Acids Res.">
        <title>Sequencing of the smallest Apicomplexan genome from the human pathogen Babesia microti.</title>
        <authorList>
            <person name="Cornillot E."/>
            <person name="Hadj-Kaddour K."/>
            <person name="Dassouli A."/>
            <person name="Noel B."/>
            <person name="Ranwez V."/>
            <person name="Vacherie B."/>
            <person name="Augagneur Y."/>
            <person name="Bres V."/>
            <person name="Duclos A."/>
            <person name="Randazzo S."/>
            <person name="Carcy B."/>
            <person name="Debierre-Grockiego F."/>
            <person name="Delbecq S."/>
            <person name="Moubri-Menage K."/>
            <person name="Shams-Eldin H."/>
            <person name="Usmani-Brown S."/>
            <person name="Bringaud F."/>
            <person name="Wincker P."/>
            <person name="Vivares C.P."/>
            <person name="Schwarz R.T."/>
            <person name="Schetters T.P."/>
            <person name="Krause P.J."/>
            <person name="Gorenflot A."/>
            <person name="Berry V."/>
            <person name="Barbe V."/>
            <person name="Ben Mamoun C."/>
        </authorList>
    </citation>
    <scope>NUCLEOTIDE SEQUENCE [LARGE SCALE GENOMIC DNA]</scope>
    <source>
        <strain evidence="1 2">RI</strain>
    </source>
</reference>
<reference evidence="1 2" key="3">
    <citation type="journal article" date="2016" name="Sci. Rep.">
        <title>Genome-wide diversity and gene expression profiling of Babesia microti isolates identify polymorphic genes that mediate host-pathogen interactions.</title>
        <authorList>
            <person name="Silva J.C."/>
            <person name="Cornillot E."/>
            <person name="McCracken C."/>
            <person name="Usmani-Brown S."/>
            <person name="Dwivedi A."/>
            <person name="Ifeonu O.O."/>
            <person name="Crabtree J."/>
            <person name="Gotia H.T."/>
            <person name="Virji A.Z."/>
            <person name="Reynes C."/>
            <person name="Colinge J."/>
            <person name="Kumar V."/>
            <person name="Lawres L."/>
            <person name="Pazzi J.E."/>
            <person name="Pablo J.V."/>
            <person name="Hung C."/>
            <person name="Brancato J."/>
            <person name="Kumari P."/>
            <person name="Orvis J."/>
            <person name="Tretina K."/>
            <person name="Chibucos M."/>
            <person name="Ott S."/>
            <person name="Sadzewicz L."/>
            <person name="Sengamalay N."/>
            <person name="Shetty A.C."/>
            <person name="Su Q."/>
            <person name="Tallon L."/>
            <person name="Fraser C.M."/>
            <person name="Frutos R."/>
            <person name="Molina D.M."/>
            <person name="Krause P.J."/>
            <person name="Ben Mamoun C."/>
        </authorList>
    </citation>
    <scope>NUCLEOTIDE SEQUENCE [LARGE SCALE GENOMIC DNA]</scope>
    <source>
        <strain evidence="1 2">RI</strain>
    </source>
</reference>
<dbReference type="RefSeq" id="XP_012647193.1">
    <property type="nucleotide sequence ID" value="XM_012791739.1"/>
</dbReference>
<name>I7J811_BABMR</name>
<sequence length="279" mass="32843">MGIYHGLGILGRLQSMIQSGNLKSKIYLKFFTNKNSNTIFGSSITCGILTHIRKYPFQLLQLHEFSGRKGGLKRKKANKLEVKVQRSLGRRMEFYHPTKKKRKRIRLVQNSRGNLVYDSIINRFLVVYYKQGMQVFRPFSTRNNRFELARTKSITLARQLSEKYYKFDTHSHVSVGTTKDTENDVGRIKNSNIINMDERLRPDVSSSGVRGVIFDSDDKSWVVHFNEAGTRKYRKFNIDSLGFQNAYTSAIAFKRFKLLQYHQFLPMRQRYRRGRKYLR</sequence>
<evidence type="ECO:0000313" key="1">
    <source>
        <dbReference type="EMBL" id="CCF72584.1"/>
    </source>
</evidence>
<accession>I7J811</accession>
<dbReference type="AlphaFoldDB" id="I7J811"/>
<dbReference type="OrthoDB" id="405976at2759"/>
<reference evidence="1 2" key="2">
    <citation type="journal article" date="2013" name="PLoS ONE">
        <title>Whole genome mapping and re-organization of the nuclear and mitochondrial genomes of Babesia microti isolates.</title>
        <authorList>
            <person name="Cornillot E."/>
            <person name="Dassouli A."/>
            <person name="Garg A."/>
            <person name="Pachikara N."/>
            <person name="Randazzo S."/>
            <person name="Depoix D."/>
            <person name="Carcy B."/>
            <person name="Delbecq S."/>
            <person name="Frutos R."/>
            <person name="Silva J.C."/>
            <person name="Sutton R."/>
            <person name="Krause P.J."/>
            <person name="Mamoun C.B."/>
        </authorList>
    </citation>
    <scope>NUCLEOTIDE SEQUENCE [LARGE SCALE GENOMIC DNA]</scope>
    <source>
        <strain evidence="1 2">RI</strain>
    </source>
</reference>
<organism evidence="1 2">
    <name type="scientific">Babesia microti (strain RI)</name>
    <dbReference type="NCBI Taxonomy" id="1133968"/>
    <lineage>
        <taxon>Eukaryota</taxon>
        <taxon>Sar</taxon>
        <taxon>Alveolata</taxon>
        <taxon>Apicomplexa</taxon>
        <taxon>Aconoidasida</taxon>
        <taxon>Piroplasmida</taxon>
        <taxon>Babesiidae</taxon>
        <taxon>Babesia</taxon>
    </lineage>
</organism>
<keyword evidence="2" id="KW-1185">Reference proteome</keyword>
<dbReference type="VEuPathDB" id="PiroplasmaDB:BMR1_01G00570"/>
<dbReference type="Gene3D" id="1.20.5.2050">
    <property type="match status" value="1"/>
</dbReference>
<dbReference type="KEGG" id="bmic:BMR1_01G00570"/>
<dbReference type="EMBL" id="FO082871">
    <property type="protein sequence ID" value="CCF72584.1"/>
    <property type="molecule type" value="Genomic_DNA"/>
</dbReference>
<evidence type="ECO:0000313" key="2">
    <source>
        <dbReference type="Proteomes" id="UP000002899"/>
    </source>
</evidence>
<proteinExistence type="predicted"/>
<gene>
    <name evidence="1" type="ORF">BMR1_01G00570</name>
</gene>